<dbReference type="InterPro" id="IPR012301">
    <property type="entry name" value="Malic_N_dom"/>
</dbReference>
<evidence type="ECO:0000259" key="7">
    <source>
        <dbReference type="SMART" id="SM01274"/>
    </source>
</evidence>
<feature type="binding site" evidence="4">
    <location>
        <position position="60"/>
    </location>
    <ligand>
        <name>a divalent metal cation</name>
        <dbReference type="ChEBI" id="CHEBI:60240"/>
    </ligand>
</feature>
<feature type="binding site" evidence="4">
    <location>
        <position position="35"/>
    </location>
    <ligand>
        <name>a divalent metal cation</name>
        <dbReference type="ChEBI" id="CHEBI:60240"/>
    </ligand>
</feature>
<dbReference type="InterPro" id="IPR001891">
    <property type="entry name" value="Malic_OxRdtase"/>
</dbReference>
<dbReference type="PANTHER" id="PTHR43237">
    <property type="entry name" value="NADP-DEPENDENT MALIC ENZYME"/>
    <property type="match status" value="1"/>
</dbReference>
<evidence type="ECO:0000256" key="2">
    <source>
        <dbReference type="ARBA" id="ARBA00023002"/>
    </source>
</evidence>
<dbReference type="GO" id="GO:0051287">
    <property type="term" value="F:NAD binding"/>
    <property type="evidence" value="ECO:0007669"/>
    <property type="project" value="InterPro"/>
</dbReference>
<dbReference type="FunFam" id="3.40.50.720:FF:000095">
    <property type="entry name" value="NADP-dependent malic enzyme"/>
    <property type="match status" value="1"/>
</dbReference>
<dbReference type="PRINTS" id="PR00072">
    <property type="entry name" value="MALOXRDTASE"/>
</dbReference>
<keyword evidence="2" id="KW-0560">Oxidoreductase</keyword>
<evidence type="ECO:0000256" key="1">
    <source>
        <dbReference type="ARBA" id="ARBA00008785"/>
    </source>
</evidence>
<dbReference type="InterPro" id="IPR037062">
    <property type="entry name" value="Malic_N_dom_sf"/>
</dbReference>
<reference evidence="8" key="1">
    <citation type="journal article" date="2021" name="PeerJ">
        <title>Extensive microbial diversity within the chicken gut microbiome revealed by metagenomics and culture.</title>
        <authorList>
            <person name="Gilroy R."/>
            <person name="Ravi A."/>
            <person name="Getino M."/>
            <person name="Pursley I."/>
            <person name="Horton D.L."/>
            <person name="Alikhan N.F."/>
            <person name="Baker D."/>
            <person name="Gharbi K."/>
            <person name="Hall N."/>
            <person name="Watson M."/>
            <person name="Adriaenssens E.M."/>
            <person name="Foster-Nyarko E."/>
            <person name="Jarju S."/>
            <person name="Secka A."/>
            <person name="Antonio M."/>
            <person name="Oren A."/>
            <person name="Chaudhuri R.R."/>
            <person name="La Ragione R."/>
            <person name="Hildebrand F."/>
            <person name="Pallen M.J."/>
        </authorList>
    </citation>
    <scope>NUCLEOTIDE SEQUENCE</scope>
    <source>
        <strain evidence="8">ChiHjej10B9-743</strain>
    </source>
</reference>
<dbReference type="InterPro" id="IPR036291">
    <property type="entry name" value="NAD(P)-bd_dom_sf"/>
</dbReference>
<dbReference type="Pfam" id="PF03949">
    <property type="entry name" value="Malic_M"/>
    <property type="match status" value="1"/>
</dbReference>
<feature type="binding site" evidence="4">
    <location>
        <position position="34"/>
    </location>
    <ligand>
        <name>a divalent metal cation</name>
        <dbReference type="ChEBI" id="CHEBI:60240"/>
    </ligand>
</feature>
<dbReference type="AlphaFoldDB" id="A0A9D1Z9U4"/>
<comment type="caution">
    <text evidence="8">The sequence shown here is derived from an EMBL/GenBank/DDBJ whole genome shotgun (WGS) entry which is preliminary data.</text>
</comment>
<dbReference type="SUPFAM" id="SSF53223">
    <property type="entry name" value="Aminoacid dehydrogenase-like, N-terminal domain"/>
    <property type="match status" value="1"/>
</dbReference>
<dbReference type="PANTHER" id="PTHR43237:SF4">
    <property type="entry name" value="NADP-DEPENDENT MALIC ENZYME"/>
    <property type="match status" value="1"/>
</dbReference>
<dbReference type="Gene3D" id="3.40.50.720">
    <property type="entry name" value="NAD(P)-binding Rossmann-like Domain"/>
    <property type="match status" value="1"/>
</dbReference>
<dbReference type="SUPFAM" id="SSF51735">
    <property type="entry name" value="NAD(P)-binding Rossmann-fold domains"/>
    <property type="match status" value="1"/>
</dbReference>
<dbReference type="PIRSF" id="PIRSF000106">
    <property type="entry name" value="ME"/>
    <property type="match status" value="1"/>
</dbReference>
<accession>A0A9D1Z9U4</accession>
<dbReference type="InterPro" id="IPR012302">
    <property type="entry name" value="Malic_NAD-bd"/>
</dbReference>
<feature type="binding site" evidence="3">
    <location>
        <position position="216"/>
    </location>
    <ligand>
        <name>(S)-malate</name>
        <dbReference type="ChEBI" id="CHEBI:15589"/>
    </ligand>
</feature>
<evidence type="ECO:0000256" key="5">
    <source>
        <dbReference type="RuleBase" id="RU003427"/>
    </source>
</evidence>
<evidence type="ECO:0000256" key="4">
    <source>
        <dbReference type="PIRSR" id="PIRSR000106-3"/>
    </source>
</evidence>
<evidence type="ECO:0000256" key="3">
    <source>
        <dbReference type="PIRSR" id="PIRSR000106-2"/>
    </source>
</evidence>
<feature type="domain" description="Malic enzyme N-terminal" evidence="7">
    <location>
        <begin position="1"/>
        <end position="49"/>
    </location>
</feature>
<feature type="non-terminal residue" evidence="8">
    <location>
        <position position="1"/>
    </location>
</feature>
<dbReference type="GO" id="GO:0004470">
    <property type="term" value="F:malic enzyme activity"/>
    <property type="evidence" value="ECO:0007669"/>
    <property type="project" value="InterPro"/>
</dbReference>
<keyword evidence="4 5" id="KW-0479">Metal-binding</keyword>
<dbReference type="InterPro" id="IPR045213">
    <property type="entry name" value="Malic_NAD-bd_bact_type"/>
</dbReference>
<dbReference type="InterPro" id="IPR046346">
    <property type="entry name" value="Aminoacid_DH-like_N_sf"/>
</dbReference>
<dbReference type="CDD" id="cd05311">
    <property type="entry name" value="NAD_bind_2_malic_enz"/>
    <property type="match status" value="1"/>
</dbReference>
<dbReference type="Proteomes" id="UP000824133">
    <property type="component" value="Unassembled WGS sequence"/>
</dbReference>
<dbReference type="Gene3D" id="3.40.50.10380">
    <property type="entry name" value="Malic enzyme, N-terminal domain"/>
    <property type="match status" value="1"/>
</dbReference>
<dbReference type="EMBL" id="DXCP01000033">
    <property type="protein sequence ID" value="HIY79596.1"/>
    <property type="molecule type" value="Genomic_DNA"/>
</dbReference>
<dbReference type="SMART" id="SM00919">
    <property type="entry name" value="Malic_M"/>
    <property type="match status" value="1"/>
</dbReference>
<evidence type="ECO:0000313" key="8">
    <source>
        <dbReference type="EMBL" id="HIY79596.1"/>
    </source>
</evidence>
<comment type="similarity">
    <text evidence="1 5">Belongs to the malic enzymes family.</text>
</comment>
<evidence type="ECO:0000259" key="6">
    <source>
        <dbReference type="SMART" id="SM00919"/>
    </source>
</evidence>
<dbReference type="GO" id="GO:0046872">
    <property type="term" value="F:metal ion binding"/>
    <property type="evidence" value="ECO:0007669"/>
    <property type="project" value="UniProtKB-KW"/>
</dbReference>
<dbReference type="GO" id="GO:0016616">
    <property type="term" value="F:oxidoreductase activity, acting on the CH-OH group of donors, NAD or NADP as acceptor"/>
    <property type="evidence" value="ECO:0007669"/>
    <property type="project" value="InterPro"/>
</dbReference>
<sequence length="291" mass="30500">DVDAFPLCVRSKDVDEIVRTVELIAGSFGGINLEDISAPRCFEIERRLKECCDIPVFHDDQHGTAVVTCAALINACRLTGRALSDVRVVFSGAGAAGISIAKLMQRMGVKDVIICDRTGAIYEGRAGLNPEKAEIATWTNREGVKGSLADAVKGADVFVGVSAPGVLTQDMVRTMAADPIIFACANPVPEIMPDEALAAGAAVAATGRSDFPNQINNVLAFPGIFRGALDVRASDINDDMMEAAAYAIAGLVDDEHRAADYIIPGAFDERVAPAVAAAVAEAARKSGVARL</sequence>
<gene>
    <name evidence="8" type="ORF">IAA42_04075</name>
</gene>
<dbReference type="Pfam" id="PF00390">
    <property type="entry name" value="malic"/>
    <property type="match status" value="1"/>
</dbReference>
<feature type="domain" description="Malic enzyme NAD-binding" evidence="6">
    <location>
        <begin position="61"/>
        <end position="284"/>
    </location>
</feature>
<dbReference type="InterPro" id="IPR051674">
    <property type="entry name" value="Malate_Decarboxylase"/>
</dbReference>
<comment type="cofactor">
    <cofactor evidence="4">
        <name>Mg(2+)</name>
        <dbReference type="ChEBI" id="CHEBI:18420"/>
    </cofactor>
    <cofactor evidence="4">
        <name>Mn(2+)</name>
        <dbReference type="ChEBI" id="CHEBI:29035"/>
    </cofactor>
    <text evidence="4">Divalent metal cations. Prefers magnesium or manganese.</text>
</comment>
<organism evidence="8 9">
    <name type="scientific">Candidatus Olsenella excrementavium</name>
    <dbReference type="NCBI Taxonomy" id="2838709"/>
    <lineage>
        <taxon>Bacteria</taxon>
        <taxon>Bacillati</taxon>
        <taxon>Actinomycetota</taxon>
        <taxon>Coriobacteriia</taxon>
        <taxon>Coriobacteriales</taxon>
        <taxon>Atopobiaceae</taxon>
        <taxon>Olsenella</taxon>
    </lineage>
</organism>
<dbReference type="SMART" id="SM01274">
    <property type="entry name" value="malic"/>
    <property type="match status" value="1"/>
</dbReference>
<name>A0A9D1Z9U4_9ACTN</name>
<protein>
    <submittedName>
        <fullName evidence="8">NAD-dependent malic enzyme</fullName>
    </submittedName>
</protein>
<proteinExistence type="inferred from homology"/>
<evidence type="ECO:0000313" key="9">
    <source>
        <dbReference type="Proteomes" id="UP000824133"/>
    </source>
</evidence>
<feature type="binding site" evidence="3">
    <location>
        <position position="186"/>
    </location>
    <ligand>
        <name>(S)-malate</name>
        <dbReference type="ChEBI" id="CHEBI:15589"/>
    </ligand>
</feature>
<reference evidence="8" key="2">
    <citation type="submission" date="2021-04" db="EMBL/GenBank/DDBJ databases">
        <authorList>
            <person name="Gilroy R."/>
        </authorList>
    </citation>
    <scope>NUCLEOTIDE SEQUENCE</scope>
    <source>
        <strain evidence="8">ChiHjej10B9-743</strain>
    </source>
</reference>